<name>A0A2S8AAH4_9FLAO</name>
<dbReference type="OrthoDB" id="1321723at2"/>
<dbReference type="Proteomes" id="UP000238042">
    <property type="component" value="Unassembled WGS sequence"/>
</dbReference>
<proteinExistence type="predicted"/>
<keyword evidence="2" id="KW-1185">Reference proteome</keyword>
<protein>
    <submittedName>
        <fullName evidence="1">Uncharacterized protein</fullName>
    </submittedName>
</protein>
<dbReference type="AlphaFoldDB" id="A0A2S8AAH4"/>
<accession>A0A2S8AAH4</accession>
<reference evidence="1 2" key="1">
    <citation type="submission" date="2018-02" db="EMBL/GenBank/DDBJ databases">
        <title>Genome sequences of Apibacter spp., gut symbionts of Asian honey bees.</title>
        <authorList>
            <person name="Kwong W.K."/>
            <person name="Steele M.I."/>
            <person name="Moran N.A."/>
        </authorList>
    </citation>
    <scope>NUCLEOTIDE SEQUENCE [LARGE SCALE GENOMIC DNA]</scope>
    <source>
        <strain evidence="2">wkB301</strain>
    </source>
</reference>
<evidence type="ECO:0000313" key="2">
    <source>
        <dbReference type="Proteomes" id="UP000238042"/>
    </source>
</evidence>
<evidence type="ECO:0000313" key="1">
    <source>
        <dbReference type="EMBL" id="PQL91586.1"/>
    </source>
</evidence>
<dbReference type="EMBL" id="PSZM01000040">
    <property type="protein sequence ID" value="PQL91586.1"/>
    <property type="molecule type" value="Genomic_DNA"/>
</dbReference>
<sequence length="286" mass="33341">MKNIILLTLVTCVLFCRCNSQNKKNIPISNIENTGKFGKWQMLTIQKNDTILFLPCDADNRSITYTKDSVIDNKEQENLRCKIQSIIEKGNRTYISLEKDCSYSETISYEIISNNLVHWYLYNGVNFLSTNEINKYKIVEQPCTECRSLKECNGIDTLNKSVIINGNWRYSCDSPANIYITDENNILFAVMSNQIYIKAKLKKIKKNKFELLLIKPEDLGPGGMNMNWNSFSRDRAIANIDLLENDTIRFYWVGFYDEKERKIVFPDCEFNLESDYNNPVKLKKCQ</sequence>
<comment type="caution">
    <text evidence="1">The sequence shown here is derived from an EMBL/GenBank/DDBJ whole genome shotgun (WGS) entry which is preliminary data.</text>
</comment>
<dbReference type="RefSeq" id="WP_105246977.1">
    <property type="nucleotide sequence ID" value="NZ_PSZM01000040.1"/>
</dbReference>
<gene>
    <name evidence="1" type="ORF">C4S77_07175</name>
</gene>
<organism evidence="1 2">
    <name type="scientific">Apibacter adventoris</name>
    <dbReference type="NCBI Taxonomy" id="1679466"/>
    <lineage>
        <taxon>Bacteria</taxon>
        <taxon>Pseudomonadati</taxon>
        <taxon>Bacteroidota</taxon>
        <taxon>Flavobacteriia</taxon>
        <taxon>Flavobacteriales</taxon>
        <taxon>Weeksellaceae</taxon>
        <taxon>Apibacter</taxon>
    </lineage>
</organism>